<evidence type="ECO:0000256" key="4">
    <source>
        <dbReference type="ARBA" id="ARBA00023004"/>
    </source>
</evidence>
<gene>
    <name evidence="6" type="ORF">ABEG18_05810</name>
</gene>
<keyword evidence="5" id="KW-0411">Iron-sulfur</keyword>
<name>A0AAU7JJC4_9HYPH</name>
<sequence length="476" mass="51770">MDTNWDVVVMGGGTAGLFAGIAAARLGAKTLIIERGGHLGGNIATGMNLGGFFDGKDRQVVRGLPEELVQRVVAHRGGGRGHIFFHDIDRWISSSASLDPEVFKHVAFEMVQESGCSLWLYTAFVKGYGDDGLVRYADVSTKMGVARLEAKVFIDATGDADFAASVGAPFERGGGTRQQAVTCMFRVGNVDLPAVERFMEEKVNVDHKTPWTFENCALRASHRYWTPWKNMTDVPASWPKQFGMYYHGTPGDVFVNCTHTAIDTLEPDDITAGVIRLRKQAMEFMAFFRTHIWGFENAYLTHVYDLGVRESRRVIGDYMLSVDDMTSERDFDDVVAMGAYPPDLHDAKRGDILIAGEGFGTALTEDEIQRSNSLPYNPGYQIPYRSLVSSTHQNLLVAGRCISASFEAQAGTRGMGPCSAMGQAVGTAAGLAVRDAVSPKALDISALQQELLRQGAYLGEAVSLRLSAGRGDVAAE</sequence>
<dbReference type="GO" id="GO:0016491">
    <property type="term" value="F:oxidoreductase activity"/>
    <property type="evidence" value="ECO:0007669"/>
    <property type="project" value="UniProtKB-KW"/>
</dbReference>
<keyword evidence="4" id="KW-0408">Iron</keyword>
<proteinExistence type="predicted"/>
<reference evidence="6" key="1">
    <citation type="submission" date="2024-05" db="EMBL/GenBank/DDBJ databases">
        <authorList>
            <person name="Kim S."/>
            <person name="Heo J."/>
            <person name="Choi H."/>
            <person name="Choi Y."/>
            <person name="Kwon S.-W."/>
            <person name="Kim Y."/>
        </authorList>
    </citation>
    <scope>NUCLEOTIDE SEQUENCE</scope>
    <source>
        <strain evidence="6">KACC 23698</strain>
    </source>
</reference>
<keyword evidence="1" id="KW-0004">4Fe-4S</keyword>
<dbReference type="PANTHER" id="PTHR43498:SF1">
    <property type="entry name" value="COB--COM HETERODISULFIDE REDUCTASE IRON-SULFUR SUBUNIT A"/>
    <property type="match status" value="1"/>
</dbReference>
<dbReference type="RefSeq" id="WP_406857152.1">
    <property type="nucleotide sequence ID" value="NZ_CP157484.1"/>
</dbReference>
<accession>A0AAU7JJC4</accession>
<keyword evidence="3" id="KW-0560">Oxidoreductase</keyword>
<evidence type="ECO:0000256" key="1">
    <source>
        <dbReference type="ARBA" id="ARBA00022485"/>
    </source>
</evidence>
<evidence type="ECO:0000256" key="5">
    <source>
        <dbReference type="ARBA" id="ARBA00023014"/>
    </source>
</evidence>
<evidence type="ECO:0000313" key="6">
    <source>
        <dbReference type="EMBL" id="XBO40296.1"/>
    </source>
</evidence>
<dbReference type="EMBL" id="CP157484">
    <property type="protein sequence ID" value="XBO40296.1"/>
    <property type="molecule type" value="Genomic_DNA"/>
</dbReference>
<dbReference type="GO" id="GO:0051539">
    <property type="term" value="F:4 iron, 4 sulfur cluster binding"/>
    <property type="evidence" value="ECO:0007669"/>
    <property type="project" value="UniProtKB-KW"/>
</dbReference>
<dbReference type="GO" id="GO:0046872">
    <property type="term" value="F:metal ion binding"/>
    <property type="evidence" value="ECO:0007669"/>
    <property type="project" value="UniProtKB-KW"/>
</dbReference>
<evidence type="ECO:0000256" key="3">
    <source>
        <dbReference type="ARBA" id="ARBA00023002"/>
    </source>
</evidence>
<keyword evidence="2" id="KW-0479">Metal-binding</keyword>
<dbReference type="InterPro" id="IPR039650">
    <property type="entry name" value="HdrA-like"/>
</dbReference>
<dbReference type="Pfam" id="PF12831">
    <property type="entry name" value="FAD_oxidored"/>
    <property type="match status" value="1"/>
</dbReference>
<dbReference type="InterPro" id="IPR036188">
    <property type="entry name" value="FAD/NAD-bd_sf"/>
</dbReference>
<dbReference type="Gene3D" id="3.50.50.60">
    <property type="entry name" value="FAD/NAD(P)-binding domain"/>
    <property type="match status" value="1"/>
</dbReference>
<protein>
    <submittedName>
        <fullName evidence="6">FAD-dependent oxidoreductase</fullName>
    </submittedName>
</protein>
<organism evidence="6">
    <name type="scientific">Alsobacter sp. KACC 23698</name>
    <dbReference type="NCBI Taxonomy" id="3149229"/>
    <lineage>
        <taxon>Bacteria</taxon>
        <taxon>Pseudomonadati</taxon>
        <taxon>Pseudomonadota</taxon>
        <taxon>Alphaproteobacteria</taxon>
        <taxon>Hyphomicrobiales</taxon>
        <taxon>Alsobacteraceae</taxon>
        <taxon>Alsobacter</taxon>
    </lineage>
</organism>
<evidence type="ECO:0000256" key="2">
    <source>
        <dbReference type="ARBA" id="ARBA00022723"/>
    </source>
</evidence>
<dbReference type="SUPFAM" id="SSF51905">
    <property type="entry name" value="FAD/NAD(P)-binding domain"/>
    <property type="match status" value="1"/>
</dbReference>
<dbReference type="AlphaFoldDB" id="A0AAU7JJC4"/>
<dbReference type="PANTHER" id="PTHR43498">
    <property type="entry name" value="FERREDOXIN:COB-COM HETERODISULFIDE REDUCTASE SUBUNIT A"/>
    <property type="match status" value="1"/>
</dbReference>